<accession>A0AAU9JUC1</accession>
<proteinExistence type="predicted"/>
<gene>
    <name evidence="3" type="ORF">BSTOLATCC_MIC52240</name>
</gene>
<comment type="caution">
    <text evidence="3">The sequence shown here is derived from an EMBL/GenBank/DDBJ whole genome shotgun (WGS) entry which is preliminary data.</text>
</comment>
<dbReference type="EMBL" id="CAJZBQ010000052">
    <property type="protein sequence ID" value="CAG9330828.1"/>
    <property type="molecule type" value="Genomic_DNA"/>
</dbReference>
<feature type="coiled-coil region" evidence="1">
    <location>
        <begin position="180"/>
        <end position="207"/>
    </location>
</feature>
<feature type="compositionally biased region" description="Polar residues" evidence="2">
    <location>
        <begin position="361"/>
        <end position="375"/>
    </location>
</feature>
<evidence type="ECO:0000313" key="3">
    <source>
        <dbReference type="EMBL" id="CAG9330828.1"/>
    </source>
</evidence>
<feature type="coiled-coil region" evidence="1">
    <location>
        <begin position="234"/>
        <end position="305"/>
    </location>
</feature>
<feature type="coiled-coil region" evidence="1">
    <location>
        <begin position="43"/>
        <end position="77"/>
    </location>
</feature>
<keyword evidence="4" id="KW-1185">Reference proteome</keyword>
<reference evidence="3" key="1">
    <citation type="submission" date="2021-09" db="EMBL/GenBank/DDBJ databases">
        <authorList>
            <consortium name="AG Swart"/>
            <person name="Singh M."/>
            <person name="Singh A."/>
            <person name="Seah K."/>
            <person name="Emmerich C."/>
        </authorList>
    </citation>
    <scope>NUCLEOTIDE SEQUENCE</scope>
    <source>
        <strain evidence="3">ATCC30299</strain>
    </source>
</reference>
<protein>
    <submittedName>
        <fullName evidence="3">Uncharacterized protein</fullName>
    </submittedName>
</protein>
<name>A0AAU9JUC1_9CILI</name>
<dbReference type="Proteomes" id="UP001162131">
    <property type="component" value="Unassembled WGS sequence"/>
</dbReference>
<sequence length="440" mass="50787">MDTRMNSQSAILSMKKQIKFLKTKLSTSAFLKGKILDTPEVSIAELDKTLQASYSRLEELNRELILEKDSHRKLKAEYDYIVRRKTEGNAEFPEIQSKLHQLFKENFQLKDQTVEIENAKEYAYLEQVKKKAPNVYFLMTKIKMIEEHNKLLINAISQLDNTRCDLRNEYSNITQGLTLEEKAKQKIKALENALKQVDVSIRRLRETLARGKQRVYELDSDRNHRELVELQGIYSELSSQLEASSNEIMKLYNKIKETDEEIKAENEKSKSLEPGELNKALRTKLKELEDQIAETDRQLIEKDKAKQRFQTNINNLKHLLSPPKKTDRYVSLALLSPKSTESSVGCRTPAPIQEKPKKTARTISAMTSPQHSTRSQKNERDRLIAMLSKGIPRNNSKEIKSALHEIGIPGESLARKVIELNRGEFLAKYYADKNKPNKID</sequence>
<evidence type="ECO:0000313" key="4">
    <source>
        <dbReference type="Proteomes" id="UP001162131"/>
    </source>
</evidence>
<evidence type="ECO:0000256" key="2">
    <source>
        <dbReference type="SAM" id="MobiDB-lite"/>
    </source>
</evidence>
<feature type="region of interest" description="Disordered" evidence="2">
    <location>
        <begin position="340"/>
        <end position="379"/>
    </location>
</feature>
<dbReference type="AlphaFoldDB" id="A0AAU9JUC1"/>
<evidence type="ECO:0000256" key="1">
    <source>
        <dbReference type="SAM" id="Coils"/>
    </source>
</evidence>
<organism evidence="3 4">
    <name type="scientific">Blepharisma stoltei</name>
    <dbReference type="NCBI Taxonomy" id="1481888"/>
    <lineage>
        <taxon>Eukaryota</taxon>
        <taxon>Sar</taxon>
        <taxon>Alveolata</taxon>
        <taxon>Ciliophora</taxon>
        <taxon>Postciliodesmatophora</taxon>
        <taxon>Heterotrichea</taxon>
        <taxon>Heterotrichida</taxon>
        <taxon>Blepharismidae</taxon>
        <taxon>Blepharisma</taxon>
    </lineage>
</organism>
<keyword evidence="1" id="KW-0175">Coiled coil</keyword>